<evidence type="ECO:0000313" key="4">
    <source>
        <dbReference type="EMBL" id="RIE06935.1"/>
    </source>
</evidence>
<dbReference type="Pfam" id="PF07833">
    <property type="entry name" value="Cu_amine_oxidN1"/>
    <property type="match status" value="1"/>
</dbReference>
<reference evidence="4 5" key="1">
    <citation type="submission" date="2018-09" db="EMBL/GenBank/DDBJ databases">
        <title>Discovery and Ecogenomic Context for Candidatus Cryosericales, a Global Caldiserica Order Active in Thawing Permafrost.</title>
        <authorList>
            <person name="Martinez M.A."/>
            <person name="Woodcroft B.J."/>
            <person name="Ignacio Espinoza J.C."/>
            <person name="Zayed A."/>
            <person name="Singleton C.M."/>
            <person name="Boyd J."/>
            <person name="Li Y.-F."/>
            <person name="Purvine S."/>
            <person name="Maughan H."/>
            <person name="Hodgkins S.B."/>
            <person name="Anderson D."/>
            <person name="Sederholm M."/>
            <person name="Temperton B."/>
            <person name="Saleska S.R."/>
            <person name="Tyson G.W."/>
            <person name="Rich V.I."/>
        </authorList>
    </citation>
    <scope>NUCLEOTIDE SEQUENCE [LARGE SCALE GENOMIC DNA]</scope>
    <source>
        <strain evidence="4 5">SMC7</strain>
    </source>
</reference>
<accession>A0A398CW97</accession>
<proteinExistence type="predicted"/>
<sequence>MKMHSLWRYLDSSGRGSSDTSERRPALAAPPGHGLCANRSYSTTFIQPISKGDQTMKKFLSLFVALAMVLSLFAGVGTRTAKAAATLTATPSGATFTGGADIVTGVHGLATVTLLSPLTVTIDTPAVETFSGMNVSIQTRTAAALAATTDTGFAGTDGSTAVVIVSSTANVFVGDVIRTDAATNGLFTVASIIDATTMSIAITHHAVGTITGIFLDATEPNYAATTADPNFKATGSQTVTLSSPTGNLHVGDQVKVTMVNTPAVSATASVAIGGTVTAGNVVTVTVGATAYPYTALSTSTTATIASALAALINGTTYGATATGSVTTITVTTPGVAGNATTLAATVAEGVTTALTIHTLGGLTSPAYVENSKTIQLVAVDRTGAVVSPVWTFSGSSVTGVAGGLVTAHAAATGPSVVAATLSGISAQFVVNVIPAGTITSLAVTPATANLAVSSSGMQQFSAIAVSAAYSALDYTTQVTWLDDLGVASVSNAAPTQGLLTYSSAESGHVYALFIPSGFFGMATVTIGTAGSVSPTTGAVTSVTSTGATLHGTTGTSAPTASFFQYGTTSVGPWTLATADPAVATANTAFTATLTGLTAGQLYYFRAANTVAGVDTFGSVLTFTTTAGSVSPTTGAVTSVTSTGATLNGTTGTPAPTESFFQYGTTSVGPWTKVTASPAVITANTAFTATLTGLTAGQPYYVRAANTVAGVDTFGSVLTFTTTAAAAAVKIVIVLTIRINIVTVDGKATSIDAAPEIVNGSTFVPIRFIAETFGSTVEWLPESRGITLGHPTIGLQIGKATVVINGNTIALEAAPYIKNSRTMVPLRVISESFGGDVVWDATVGTITISYMLP</sequence>
<organism evidence="4 5">
    <name type="scientific">Candidatus Cryosericum terrychapinii</name>
    <dbReference type="NCBI Taxonomy" id="2290919"/>
    <lineage>
        <taxon>Bacteria</taxon>
        <taxon>Pseudomonadati</taxon>
        <taxon>Caldisericota/Cryosericota group</taxon>
        <taxon>Candidatus Cryosericota</taxon>
        <taxon>Candidatus Cryosericia</taxon>
        <taxon>Candidatus Cryosericales</taxon>
        <taxon>Candidatus Cryosericaceae</taxon>
        <taxon>Candidatus Cryosericum</taxon>
    </lineage>
</organism>
<dbReference type="OrthoDB" id="9806267at2"/>
<dbReference type="Gene3D" id="2.60.40.1080">
    <property type="match status" value="1"/>
</dbReference>
<keyword evidence="2" id="KW-0812">Transmembrane</keyword>
<keyword evidence="2" id="KW-0472">Membrane</keyword>
<dbReference type="InterPro" id="IPR012854">
    <property type="entry name" value="Cu_amine_oxidase-like_N"/>
</dbReference>
<evidence type="ECO:0000256" key="2">
    <source>
        <dbReference type="SAM" id="Phobius"/>
    </source>
</evidence>
<protein>
    <recommendedName>
        <fullName evidence="3">Copper amine oxidase-like N-terminal domain-containing protein</fullName>
    </recommendedName>
</protein>
<dbReference type="EMBL" id="QXIS01000001">
    <property type="protein sequence ID" value="RIE06935.1"/>
    <property type="molecule type" value="Genomic_DNA"/>
</dbReference>
<dbReference type="Gene3D" id="3.30.457.10">
    <property type="entry name" value="Copper amine oxidase-like, N-terminal domain"/>
    <property type="match status" value="2"/>
</dbReference>
<feature type="transmembrane region" description="Helical" evidence="2">
    <location>
        <begin position="59"/>
        <end position="77"/>
    </location>
</feature>
<feature type="region of interest" description="Disordered" evidence="1">
    <location>
        <begin position="11"/>
        <end position="32"/>
    </location>
</feature>
<keyword evidence="2" id="KW-1133">Transmembrane helix</keyword>
<keyword evidence="5" id="KW-1185">Reference proteome</keyword>
<evidence type="ECO:0000256" key="1">
    <source>
        <dbReference type="SAM" id="MobiDB-lite"/>
    </source>
</evidence>
<comment type="caution">
    <text evidence="4">The sequence shown here is derived from an EMBL/GenBank/DDBJ whole genome shotgun (WGS) entry which is preliminary data.</text>
</comment>
<feature type="domain" description="Copper amine oxidase-like N-terminal" evidence="3">
    <location>
        <begin position="742"/>
        <end position="847"/>
    </location>
</feature>
<dbReference type="Proteomes" id="UP000266328">
    <property type="component" value="Unassembled WGS sequence"/>
</dbReference>
<dbReference type="InterPro" id="IPR036582">
    <property type="entry name" value="Mao_N_sf"/>
</dbReference>
<dbReference type="SUPFAM" id="SSF55383">
    <property type="entry name" value="Copper amine oxidase, domain N"/>
    <property type="match status" value="2"/>
</dbReference>
<gene>
    <name evidence="4" type="ORF">SMC7_00165</name>
</gene>
<evidence type="ECO:0000259" key="3">
    <source>
        <dbReference type="Pfam" id="PF07833"/>
    </source>
</evidence>
<dbReference type="AlphaFoldDB" id="A0A398CW97"/>
<evidence type="ECO:0000313" key="5">
    <source>
        <dbReference type="Proteomes" id="UP000266328"/>
    </source>
</evidence>
<name>A0A398CW97_9BACT</name>